<dbReference type="Proteomes" id="UP000663859">
    <property type="component" value="Unassembled WGS sequence"/>
</dbReference>
<proteinExistence type="predicted"/>
<dbReference type="EMBL" id="CAJNOB010000001">
    <property type="protein sequence ID" value="CAF0688788.1"/>
    <property type="molecule type" value="Genomic_DNA"/>
</dbReference>
<organism evidence="1 2">
    <name type="scientific">Candidatus Methylacidithermus pantelleriae</name>
    <dbReference type="NCBI Taxonomy" id="2744239"/>
    <lineage>
        <taxon>Bacteria</taxon>
        <taxon>Pseudomonadati</taxon>
        <taxon>Verrucomicrobiota</taxon>
        <taxon>Methylacidiphilae</taxon>
        <taxon>Methylacidiphilales</taxon>
        <taxon>Methylacidiphilaceae</taxon>
        <taxon>Candidatus Methylacidithermus</taxon>
    </lineage>
</organism>
<dbReference type="AlphaFoldDB" id="A0A8J2BLB5"/>
<name>A0A8J2BLB5_9BACT</name>
<comment type="caution">
    <text evidence="1">The sequence shown here is derived from an EMBL/GenBank/DDBJ whole genome shotgun (WGS) entry which is preliminary data.</text>
</comment>
<evidence type="ECO:0000313" key="1">
    <source>
        <dbReference type="EMBL" id="CAF0688788.1"/>
    </source>
</evidence>
<protein>
    <submittedName>
        <fullName evidence="1">Uncharacterized protein</fullName>
    </submittedName>
</protein>
<sequence>MPLRVSLRSLYFRNWVKPSVRAEKKNVSVLEPALWERKHGVRSCGGS</sequence>
<accession>A0A8J2BLB5</accession>
<reference evidence="1" key="1">
    <citation type="submission" date="2021-02" db="EMBL/GenBank/DDBJ databases">
        <authorList>
            <person name="Cremers G."/>
            <person name="Picone N."/>
        </authorList>
    </citation>
    <scope>NUCLEOTIDE SEQUENCE</scope>
    <source>
        <strain evidence="1">PQ17</strain>
    </source>
</reference>
<gene>
    <name evidence="1" type="ORF">MPNT_10007</name>
</gene>
<keyword evidence="2" id="KW-1185">Reference proteome</keyword>
<evidence type="ECO:0000313" key="2">
    <source>
        <dbReference type="Proteomes" id="UP000663859"/>
    </source>
</evidence>